<evidence type="ECO:0000256" key="4">
    <source>
        <dbReference type="RuleBase" id="RU003690"/>
    </source>
</evidence>
<reference evidence="6 7" key="1">
    <citation type="journal article" date="2011" name="Science">
        <title>The Selaginella genome identifies genetic changes associated with the evolution of vascular plants.</title>
        <authorList>
            <person name="Banks J.A."/>
            <person name="Nishiyama T."/>
            <person name="Hasebe M."/>
            <person name="Bowman J.L."/>
            <person name="Gribskov M."/>
            <person name="dePamphilis C."/>
            <person name="Albert V.A."/>
            <person name="Aono N."/>
            <person name="Aoyama T."/>
            <person name="Ambrose B.A."/>
            <person name="Ashton N.W."/>
            <person name="Axtell M.J."/>
            <person name="Barker E."/>
            <person name="Barker M.S."/>
            <person name="Bennetzen J.L."/>
            <person name="Bonawitz N.D."/>
            <person name="Chapple C."/>
            <person name="Cheng C."/>
            <person name="Correa L.G."/>
            <person name="Dacre M."/>
            <person name="DeBarry J."/>
            <person name="Dreyer I."/>
            <person name="Elias M."/>
            <person name="Engstrom E.M."/>
            <person name="Estelle M."/>
            <person name="Feng L."/>
            <person name="Finet C."/>
            <person name="Floyd S.K."/>
            <person name="Frommer W.B."/>
            <person name="Fujita T."/>
            <person name="Gramzow L."/>
            <person name="Gutensohn M."/>
            <person name="Harholt J."/>
            <person name="Hattori M."/>
            <person name="Heyl A."/>
            <person name="Hirai T."/>
            <person name="Hiwatashi Y."/>
            <person name="Ishikawa M."/>
            <person name="Iwata M."/>
            <person name="Karol K.G."/>
            <person name="Koehler B."/>
            <person name="Kolukisaoglu U."/>
            <person name="Kubo M."/>
            <person name="Kurata T."/>
            <person name="Lalonde S."/>
            <person name="Li K."/>
            <person name="Li Y."/>
            <person name="Litt A."/>
            <person name="Lyons E."/>
            <person name="Manning G."/>
            <person name="Maruyama T."/>
            <person name="Michael T.P."/>
            <person name="Mikami K."/>
            <person name="Miyazaki S."/>
            <person name="Morinaga S."/>
            <person name="Murata T."/>
            <person name="Mueller-Roeber B."/>
            <person name="Nelson D.R."/>
            <person name="Obara M."/>
            <person name="Oguri Y."/>
            <person name="Olmstead R.G."/>
            <person name="Onodera N."/>
            <person name="Petersen B.L."/>
            <person name="Pils B."/>
            <person name="Prigge M."/>
            <person name="Rensing S.A."/>
            <person name="Riano-Pachon D.M."/>
            <person name="Roberts A.W."/>
            <person name="Sato Y."/>
            <person name="Scheller H.V."/>
            <person name="Schulz B."/>
            <person name="Schulz C."/>
            <person name="Shakirov E.V."/>
            <person name="Shibagaki N."/>
            <person name="Shinohara N."/>
            <person name="Shippen D.E."/>
            <person name="Soerensen I."/>
            <person name="Sotooka R."/>
            <person name="Sugimoto N."/>
            <person name="Sugita M."/>
            <person name="Sumikawa N."/>
            <person name="Tanurdzic M."/>
            <person name="Theissen G."/>
            <person name="Ulvskov P."/>
            <person name="Wakazuki S."/>
            <person name="Weng J.K."/>
            <person name="Willats W.W."/>
            <person name="Wipf D."/>
            <person name="Wolf P.G."/>
            <person name="Yang L."/>
            <person name="Zimmer A.D."/>
            <person name="Zhu Q."/>
            <person name="Mitros T."/>
            <person name="Hellsten U."/>
            <person name="Loque D."/>
            <person name="Otillar R."/>
            <person name="Salamov A."/>
            <person name="Schmutz J."/>
            <person name="Shapiro H."/>
            <person name="Lindquist E."/>
            <person name="Lucas S."/>
            <person name="Rokhsar D."/>
            <person name="Grigoriev I.V."/>
        </authorList>
    </citation>
    <scope>NUCLEOTIDE SEQUENCE [LARGE SCALE GENOMIC DNA]</scope>
</reference>
<evidence type="ECO:0008006" key="8">
    <source>
        <dbReference type="Google" id="ProtNLM"/>
    </source>
</evidence>
<dbReference type="InParanoid" id="D8R8G0"/>
<proteinExistence type="inferred from homology"/>
<dbReference type="AlphaFoldDB" id="D8R8G0"/>
<evidence type="ECO:0000256" key="2">
    <source>
        <dbReference type="ARBA" id="ARBA00022801"/>
    </source>
</evidence>
<name>D8R8G0_SELML</name>
<dbReference type="OMA" id="ERIRYYH"/>
<dbReference type="GO" id="GO:0005975">
    <property type="term" value="P:carbohydrate metabolic process"/>
    <property type="evidence" value="ECO:0007669"/>
    <property type="project" value="InterPro"/>
</dbReference>
<dbReference type="FunFam" id="3.20.20.80:FF:000020">
    <property type="entry name" value="Beta-glucosidase 12"/>
    <property type="match status" value="1"/>
</dbReference>
<comment type="similarity">
    <text evidence="1 4">Belongs to the glycosyl hydrolase 1 family.</text>
</comment>
<feature type="chain" id="PRO_5003121600" description="Beta-glucosidase" evidence="5">
    <location>
        <begin position="25"/>
        <end position="510"/>
    </location>
</feature>
<dbReference type="Gene3D" id="3.20.20.80">
    <property type="entry name" value="Glycosidases"/>
    <property type="match status" value="1"/>
</dbReference>
<keyword evidence="7" id="KW-1185">Reference proteome</keyword>
<dbReference type="PANTHER" id="PTHR10353">
    <property type="entry name" value="GLYCOSYL HYDROLASE"/>
    <property type="match status" value="1"/>
</dbReference>
<dbReference type="Proteomes" id="UP000001514">
    <property type="component" value="Unassembled WGS sequence"/>
</dbReference>
<dbReference type="KEGG" id="smo:SELMODRAFT_267120"/>
<evidence type="ECO:0000313" key="7">
    <source>
        <dbReference type="Proteomes" id="UP000001514"/>
    </source>
</evidence>
<dbReference type="GO" id="GO:0008422">
    <property type="term" value="F:beta-glucosidase activity"/>
    <property type="evidence" value="ECO:0000318"/>
    <property type="project" value="GO_Central"/>
</dbReference>
<keyword evidence="2" id="KW-0378">Hydrolase</keyword>
<dbReference type="InterPro" id="IPR001360">
    <property type="entry name" value="Glyco_hydro_1"/>
</dbReference>
<dbReference type="Gramene" id="EFJ32059">
    <property type="protein sequence ID" value="EFJ32059"/>
    <property type="gene ID" value="SELMODRAFT_267120"/>
</dbReference>
<evidence type="ECO:0000256" key="5">
    <source>
        <dbReference type="SAM" id="SignalP"/>
    </source>
</evidence>
<evidence type="ECO:0000256" key="1">
    <source>
        <dbReference type="ARBA" id="ARBA00010838"/>
    </source>
</evidence>
<dbReference type="SUPFAM" id="SSF51445">
    <property type="entry name" value="(Trans)glycosidases"/>
    <property type="match status" value="1"/>
</dbReference>
<dbReference type="InterPro" id="IPR033132">
    <property type="entry name" value="GH_1_N_CS"/>
</dbReference>
<dbReference type="PANTHER" id="PTHR10353:SF36">
    <property type="entry name" value="LP05116P"/>
    <property type="match status" value="1"/>
</dbReference>
<gene>
    <name evidence="6" type="ORF">SELMODRAFT_267120</name>
</gene>
<keyword evidence="3" id="KW-0326">Glycosidase</keyword>
<feature type="signal peptide" evidence="5">
    <location>
        <begin position="1"/>
        <end position="24"/>
    </location>
</feature>
<dbReference type="PROSITE" id="PS00653">
    <property type="entry name" value="GLYCOSYL_HYDROL_F1_2"/>
    <property type="match status" value="1"/>
</dbReference>
<evidence type="ECO:0000256" key="3">
    <source>
        <dbReference type="ARBA" id="ARBA00023295"/>
    </source>
</evidence>
<organism evidence="7">
    <name type="scientific">Selaginella moellendorffii</name>
    <name type="common">Spikemoss</name>
    <dbReference type="NCBI Taxonomy" id="88036"/>
    <lineage>
        <taxon>Eukaryota</taxon>
        <taxon>Viridiplantae</taxon>
        <taxon>Streptophyta</taxon>
        <taxon>Embryophyta</taxon>
        <taxon>Tracheophyta</taxon>
        <taxon>Lycopodiopsida</taxon>
        <taxon>Selaginellales</taxon>
        <taxon>Selaginellaceae</taxon>
        <taxon>Selaginella</taxon>
    </lineage>
</organism>
<dbReference type="HOGENOM" id="CLU_001859_1_0_1"/>
<dbReference type="Pfam" id="PF00232">
    <property type="entry name" value="Glyco_hydro_1"/>
    <property type="match status" value="1"/>
</dbReference>
<dbReference type="EMBL" id="GL377573">
    <property type="protein sequence ID" value="EFJ32059.1"/>
    <property type="molecule type" value="Genomic_DNA"/>
</dbReference>
<protein>
    <recommendedName>
        <fullName evidence="8">Beta-glucosidase</fullName>
    </recommendedName>
</protein>
<dbReference type="eggNOG" id="KOG0626">
    <property type="taxonomic scope" value="Eukaryota"/>
</dbReference>
<dbReference type="OrthoDB" id="65569at2759"/>
<keyword evidence="5" id="KW-0732">Signal</keyword>
<evidence type="ECO:0000313" key="6">
    <source>
        <dbReference type="EMBL" id="EFJ32059.1"/>
    </source>
</evidence>
<sequence length="510" mass="57187">MPGFGAMGMVLVFVVLVALSRSKAVFGSQGEALSRCSFPRGFVFGTSSAAYQYEGAVREGGRGPSIWDIFSHNSTNISDSSNGDVTEDQYHRYKKDVLLMKEMFMDAYRFSISWSRIYPDGQSSPANGEGIAYYNSLINSLLEQGIQPYVTLYHWDLPQALEDSLGGWLNPQIVKEFTKYAETCFDAFGDRVKHWITFNEPHSFVREGYCLGVSAPGRCSGCIGGNSATEPYIAAHNVLLSHASAAQVYKKKFQAQQKGKIGIALNADWYEPFSNSSADKAAAIRATDFQLGWFLNPIVYGNYPPVMRSYVASRLPQFTGNEAGLLMSSLDFLGLNHYTSNYAQDSPEVPPSMTNYDLDSRVRSLVSRDGVPIGPKGSSTWLYVVPWGFRKLLGYIKAHYKNPIIVITENGMDQASGHNLSQSLGDKTRIDYHQEYLANLNLAITRDSVDVRGYFAWSLLDTWEWSHGFTVRFGLYFVDYTNGLKRYPKMSARWFRRLLCWNVTCSVNIV</sequence>
<dbReference type="InterPro" id="IPR017853">
    <property type="entry name" value="GH"/>
</dbReference>
<accession>D8R8G0</accession>
<dbReference type="STRING" id="88036.D8R8G0"/>
<dbReference type="PRINTS" id="PR00131">
    <property type="entry name" value="GLHYDRLASE1"/>
</dbReference>